<evidence type="ECO:0008006" key="3">
    <source>
        <dbReference type="Google" id="ProtNLM"/>
    </source>
</evidence>
<dbReference type="InterPro" id="IPR011992">
    <property type="entry name" value="EF-hand-dom_pair"/>
</dbReference>
<dbReference type="Gene3D" id="1.10.238.10">
    <property type="entry name" value="EF-hand"/>
    <property type="match status" value="1"/>
</dbReference>
<sequence length="180" mass="20166">MDYVPEEYQEGLDRYFHMYADPDTGLINAEGFRSVLQCLRLCPSEAFVNRVFKDHDKDPSKSYITKDEFITMMKGNWNSREEIHSQLVNAIQELYGTDGGNSVDNVQISVTDLISTLTTAGEEPLSQEEASIVTTELGKLDPGGVGKITGRELIEFLHGVSKERTSLDRRSTIEQEGPES</sequence>
<dbReference type="AlphaFoldDB" id="A0A8W8IP80"/>
<reference evidence="1" key="1">
    <citation type="submission" date="2022-08" db="UniProtKB">
        <authorList>
            <consortium name="EnsemblMetazoa"/>
        </authorList>
    </citation>
    <scope>IDENTIFICATION</scope>
    <source>
        <strain evidence="1">05x7-T-G4-1.051#20</strain>
    </source>
</reference>
<evidence type="ECO:0000313" key="2">
    <source>
        <dbReference type="Proteomes" id="UP000005408"/>
    </source>
</evidence>
<accession>A0A8W8IP80</accession>
<organism evidence="1 2">
    <name type="scientific">Magallana gigas</name>
    <name type="common">Pacific oyster</name>
    <name type="synonym">Crassostrea gigas</name>
    <dbReference type="NCBI Taxonomy" id="29159"/>
    <lineage>
        <taxon>Eukaryota</taxon>
        <taxon>Metazoa</taxon>
        <taxon>Spiralia</taxon>
        <taxon>Lophotrochozoa</taxon>
        <taxon>Mollusca</taxon>
        <taxon>Bivalvia</taxon>
        <taxon>Autobranchia</taxon>
        <taxon>Pteriomorphia</taxon>
        <taxon>Ostreida</taxon>
        <taxon>Ostreoidea</taxon>
        <taxon>Ostreidae</taxon>
        <taxon>Magallana</taxon>
    </lineage>
</organism>
<keyword evidence="2" id="KW-1185">Reference proteome</keyword>
<name>A0A8W8IP80_MAGGI</name>
<protein>
    <recommendedName>
        <fullName evidence="3">Calmodulin</fullName>
    </recommendedName>
</protein>
<proteinExistence type="predicted"/>
<evidence type="ECO:0000313" key="1">
    <source>
        <dbReference type="EnsemblMetazoa" id="G15229.1:cds"/>
    </source>
</evidence>
<dbReference type="Proteomes" id="UP000005408">
    <property type="component" value="Unassembled WGS sequence"/>
</dbReference>
<dbReference type="EnsemblMetazoa" id="G15229.1">
    <property type="protein sequence ID" value="G15229.1:cds"/>
    <property type="gene ID" value="G15229"/>
</dbReference>
<dbReference type="SUPFAM" id="SSF47473">
    <property type="entry name" value="EF-hand"/>
    <property type="match status" value="1"/>
</dbReference>